<protein>
    <recommendedName>
        <fullName evidence="3">DUF4105 domain-containing protein</fullName>
    </recommendedName>
</protein>
<gene>
    <name evidence="1" type="ORF">SAMN04515674_11989</name>
</gene>
<evidence type="ECO:0008006" key="3">
    <source>
        <dbReference type="Google" id="ProtNLM"/>
    </source>
</evidence>
<organism evidence="1 2">
    <name type="scientific">Pseudarcicella hirudinis</name>
    <dbReference type="NCBI Taxonomy" id="1079859"/>
    <lineage>
        <taxon>Bacteria</taxon>
        <taxon>Pseudomonadati</taxon>
        <taxon>Bacteroidota</taxon>
        <taxon>Cytophagia</taxon>
        <taxon>Cytophagales</taxon>
        <taxon>Flectobacillaceae</taxon>
        <taxon>Pseudarcicella</taxon>
    </lineage>
</organism>
<evidence type="ECO:0000313" key="1">
    <source>
        <dbReference type="EMBL" id="SFQ44881.1"/>
    </source>
</evidence>
<accession>A0A1I5YKW5</accession>
<proteinExistence type="predicted"/>
<dbReference type="RefSeq" id="WP_092019569.1">
    <property type="nucleotide sequence ID" value="NZ_FOXH01000019.1"/>
</dbReference>
<dbReference type="PROSITE" id="PS51257">
    <property type="entry name" value="PROKAR_LIPOPROTEIN"/>
    <property type="match status" value="1"/>
</dbReference>
<dbReference type="OrthoDB" id="949994at2"/>
<dbReference type="Proteomes" id="UP000199306">
    <property type="component" value="Unassembled WGS sequence"/>
</dbReference>
<dbReference type="STRING" id="1079859.SAMN04515674_11989"/>
<keyword evidence="2" id="KW-1185">Reference proteome</keyword>
<dbReference type="AlphaFoldDB" id="A0A1I5YKW5"/>
<reference evidence="1 2" key="1">
    <citation type="submission" date="2016-10" db="EMBL/GenBank/DDBJ databases">
        <authorList>
            <person name="de Groot N.N."/>
        </authorList>
    </citation>
    <scope>NUCLEOTIDE SEQUENCE [LARGE SCALE GENOMIC DNA]</scope>
    <source>
        <strain evidence="2">E92,LMG 26720,CCM 7988</strain>
    </source>
</reference>
<sequence length="491" mass="54162">MKKITTLKRITTSVKRLNWKTLFFTILTSIIIYACRQEPTEVIQPAGITIEEAKVYFNTNLAKNQKIIPNGRVDANLPSVDPDWESALVIGSTIEVPVRFGGTSRGFFIQDKSNSLKAKPDDISGITTLVLSKNQGKNFQQFFRTYIPDASFLKKQKFDFRKVNFGNLEASKFSGVILNQTYDEKFINGSKLVDGKEVSAISGLSKKKDSRNKRLAVYCEIEYFDVYQRVCVTDHGQIASCTDWELIDSYTTTSCTNDNPNGGGGGGNGGGGTPGGSSAEQQFMENYKLVGPDKPIANLSQKLNCFGTIPDDSRYKYSMTLYVDQPNNGSRGIINMSLPKRKPGHSYFGLERYDSQSGAVIRQVIGFYVESELSALTGTFIAGAWGDDSNSNYDVSLKTDLTASQFKDVVYNLKNGGTPDYHIVNNNCTTVAYGMLSPYINLPYGQGSFYRLGTGYNPADLGQDLRENAGQYGDKITIGNDLKSPQNVNCN</sequence>
<evidence type="ECO:0000313" key="2">
    <source>
        <dbReference type="Proteomes" id="UP000199306"/>
    </source>
</evidence>
<dbReference type="EMBL" id="FOXH01000019">
    <property type="protein sequence ID" value="SFQ44881.1"/>
    <property type="molecule type" value="Genomic_DNA"/>
</dbReference>
<name>A0A1I5YKW5_9BACT</name>